<feature type="region of interest" description="Disordered" evidence="1">
    <location>
        <begin position="1"/>
        <end position="25"/>
    </location>
</feature>
<evidence type="ECO:0000313" key="3">
    <source>
        <dbReference type="Proteomes" id="UP001596473"/>
    </source>
</evidence>
<organism evidence="2 3">
    <name type="scientific">Iodobacter arcticus</name>
    <dbReference type="NCBI Taxonomy" id="590593"/>
    <lineage>
        <taxon>Bacteria</taxon>
        <taxon>Pseudomonadati</taxon>
        <taxon>Pseudomonadota</taxon>
        <taxon>Betaproteobacteria</taxon>
        <taxon>Neisseriales</taxon>
        <taxon>Chitinibacteraceae</taxon>
        <taxon>Iodobacter</taxon>
    </lineage>
</organism>
<comment type="caution">
    <text evidence="2">The sequence shown here is derived from an EMBL/GenBank/DDBJ whole genome shotgun (WGS) entry which is preliminary data.</text>
</comment>
<sequence length="82" mass="9453">MTKSLKDRTSKKKKSPRTTNVGSPNIGRLFINGKPYLRVSFMRNGKIFQKTFYEHLLGGKQQTLLVAEEWRDQITGVRAKLN</sequence>
<reference evidence="3" key="1">
    <citation type="journal article" date="2019" name="Int. J. Syst. Evol. Microbiol.">
        <title>The Global Catalogue of Microorganisms (GCM) 10K type strain sequencing project: providing services to taxonomists for standard genome sequencing and annotation.</title>
        <authorList>
            <consortium name="The Broad Institute Genomics Platform"/>
            <consortium name="The Broad Institute Genome Sequencing Center for Infectious Disease"/>
            <person name="Wu L."/>
            <person name="Ma J."/>
        </authorList>
    </citation>
    <scope>NUCLEOTIDE SEQUENCE [LARGE SCALE GENOMIC DNA]</scope>
    <source>
        <strain evidence="3">CCUG 62945</strain>
    </source>
</reference>
<keyword evidence="3" id="KW-1185">Reference proteome</keyword>
<dbReference type="Proteomes" id="UP001596473">
    <property type="component" value="Unassembled WGS sequence"/>
</dbReference>
<dbReference type="EMBL" id="JBHTBQ010000035">
    <property type="protein sequence ID" value="MFC7421590.1"/>
    <property type="molecule type" value="Genomic_DNA"/>
</dbReference>
<evidence type="ECO:0000256" key="1">
    <source>
        <dbReference type="SAM" id="MobiDB-lite"/>
    </source>
</evidence>
<gene>
    <name evidence="2" type="ORF">ACFQNF_17135</name>
</gene>
<protein>
    <submittedName>
        <fullName evidence="2">Uncharacterized protein</fullName>
    </submittedName>
</protein>
<proteinExistence type="predicted"/>
<name>A0ABW2R640_9NEIS</name>
<evidence type="ECO:0000313" key="2">
    <source>
        <dbReference type="EMBL" id="MFC7421590.1"/>
    </source>
</evidence>
<accession>A0ABW2R640</accession>
<dbReference type="RefSeq" id="WP_380189129.1">
    <property type="nucleotide sequence ID" value="NZ_JBHTBQ010000035.1"/>
</dbReference>